<dbReference type="PANTHER" id="PTHR13238:SF0">
    <property type="entry name" value="CILIA- AND FLAGELLA-ASSOCIATED PROTEIN 298"/>
    <property type="match status" value="1"/>
</dbReference>
<dbReference type="InterPro" id="IPR021298">
    <property type="entry name" value="CFAP298"/>
</dbReference>
<comment type="caution">
    <text evidence="2">The sequence shown here is derived from an EMBL/GenBank/DDBJ whole genome shotgun (WGS) entry which is preliminary data.</text>
</comment>
<gene>
    <name evidence="2" type="ORF">ILEXP_LOCUS46394</name>
</gene>
<protein>
    <submittedName>
        <fullName evidence="2">Uncharacterized protein</fullName>
    </submittedName>
</protein>
<dbReference type="AlphaFoldDB" id="A0ABC8U4H5"/>
<proteinExistence type="inferred from homology"/>
<keyword evidence="3" id="KW-1185">Reference proteome</keyword>
<evidence type="ECO:0000256" key="1">
    <source>
        <dbReference type="ARBA" id="ARBA00009619"/>
    </source>
</evidence>
<dbReference type="Pfam" id="PF11069">
    <property type="entry name" value="CFAP298"/>
    <property type="match status" value="1"/>
</dbReference>
<comment type="similarity">
    <text evidence="1">Belongs to the CFAP298 family.</text>
</comment>
<evidence type="ECO:0000313" key="3">
    <source>
        <dbReference type="Proteomes" id="UP001642360"/>
    </source>
</evidence>
<dbReference type="Proteomes" id="UP001642360">
    <property type="component" value="Unassembled WGS sequence"/>
</dbReference>
<dbReference type="EMBL" id="CAUOFW020006835">
    <property type="protein sequence ID" value="CAK9176542.1"/>
    <property type="molecule type" value="Genomic_DNA"/>
</dbReference>
<organism evidence="2 3">
    <name type="scientific">Ilex paraguariensis</name>
    <name type="common">yerba mate</name>
    <dbReference type="NCBI Taxonomy" id="185542"/>
    <lineage>
        <taxon>Eukaryota</taxon>
        <taxon>Viridiplantae</taxon>
        <taxon>Streptophyta</taxon>
        <taxon>Embryophyta</taxon>
        <taxon>Tracheophyta</taxon>
        <taxon>Spermatophyta</taxon>
        <taxon>Magnoliopsida</taxon>
        <taxon>eudicotyledons</taxon>
        <taxon>Gunneridae</taxon>
        <taxon>Pentapetalae</taxon>
        <taxon>asterids</taxon>
        <taxon>campanulids</taxon>
        <taxon>Aquifoliales</taxon>
        <taxon>Aquifoliaceae</taxon>
        <taxon>Ilex</taxon>
    </lineage>
</organism>
<name>A0ABC8U4H5_9AQUA</name>
<sequence>MVRIQVKHGGDEEEDQKEFLYESPTTSTIDEIAKDVIQIANLQSKILRLSLHLQPRLSPLINTDPKVIPLSRALSEAEAYASKNQVLHNKPLSICVLKGHKQSIEREFTGSYDIMGFPDSNIRQLLPGLEAIKEDITKLWWAGKELMRGKRLCDYIGKNEKTKIILRLQSPSSHPVCNSVQ</sequence>
<evidence type="ECO:0000313" key="2">
    <source>
        <dbReference type="EMBL" id="CAK9176542.1"/>
    </source>
</evidence>
<dbReference type="PANTHER" id="PTHR13238">
    <property type="entry name" value="PROTEIN C21ORF59"/>
    <property type="match status" value="1"/>
</dbReference>
<accession>A0ABC8U4H5</accession>
<reference evidence="2 3" key="1">
    <citation type="submission" date="2024-02" db="EMBL/GenBank/DDBJ databases">
        <authorList>
            <person name="Vignale AGUSTIN F."/>
            <person name="Sosa J E."/>
            <person name="Modenutti C."/>
        </authorList>
    </citation>
    <scope>NUCLEOTIDE SEQUENCE [LARGE SCALE GENOMIC DNA]</scope>
</reference>